<dbReference type="Gene3D" id="1.10.10.10">
    <property type="entry name" value="Winged helix-like DNA-binding domain superfamily/Winged helix DNA-binding domain"/>
    <property type="match status" value="1"/>
</dbReference>
<dbReference type="Pfam" id="PF01022">
    <property type="entry name" value="HTH_5"/>
    <property type="match status" value="1"/>
</dbReference>
<dbReference type="InterPro" id="IPR011991">
    <property type="entry name" value="ArsR-like_HTH"/>
</dbReference>
<keyword evidence="1" id="KW-0805">Transcription regulation</keyword>
<keyword evidence="6" id="KW-1185">Reference proteome</keyword>
<dbReference type="CDD" id="cd00090">
    <property type="entry name" value="HTH_ARSR"/>
    <property type="match status" value="1"/>
</dbReference>
<dbReference type="InterPro" id="IPR036388">
    <property type="entry name" value="WH-like_DNA-bd_sf"/>
</dbReference>
<reference evidence="5 6" key="1">
    <citation type="submission" date="2019-03" db="EMBL/GenBank/DDBJ databases">
        <title>Genomic Encyclopedia of Type Strains, Phase IV (KMG-IV): sequencing the most valuable type-strain genomes for metagenomic binning, comparative biology and taxonomic classification.</title>
        <authorList>
            <person name="Goeker M."/>
        </authorList>
    </citation>
    <scope>NUCLEOTIDE SEQUENCE [LARGE SCALE GENOMIC DNA]</scope>
    <source>
        <strain evidence="5 6">DSM 25488</strain>
    </source>
</reference>
<dbReference type="SUPFAM" id="SSF46785">
    <property type="entry name" value="Winged helix' DNA-binding domain"/>
    <property type="match status" value="1"/>
</dbReference>
<evidence type="ECO:0000259" key="4">
    <source>
        <dbReference type="PROSITE" id="PS50987"/>
    </source>
</evidence>
<dbReference type="GO" id="GO:0003677">
    <property type="term" value="F:DNA binding"/>
    <property type="evidence" value="ECO:0007669"/>
    <property type="project" value="UniProtKB-KW"/>
</dbReference>
<evidence type="ECO:0000313" key="6">
    <source>
        <dbReference type="Proteomes" id="UP000295724"/>
    </source>
</evidence>
<dbReference type="AlphaFoldDB" id="A0A4R6XGU8"/>
<dbReference type="PANTHER" id="PTHR33154:SF33">
    <property type="entry name" value="TRANSCRIPTIONAL REPRESSOR SDPR"/>
    <property type="match status" value="1"/>
</dbReference>
<dbReference type="InterPro" id="IPR001845">
    <property type="entry name" value="HTH_ArsR_DNA-bd_dom"/>
</dbReference>
<name>A0A4R6XGU8_9GAMM</name>
<dbReference type="InterPro" id="IPR051081">
    <property type="entry name" value="HTH_MetalResp_TranReg"/>
</dbReference>
<proteinExistence type="predicted"/>
<evidence type="ECO:0000256" key="1">
    <source>
        <dbReference type="ARBA" id="ARBA00023015"/>
    </source>
</evidence>
<feature type="domain" description="HTH arsR-type" evidence="4">
    <location>
        <begin position="1"/>
        <end position="93"/>
    </location>
</feature>
<dbReference type="NCBIfam" id="NF033788">
    <property type="entry name" value="HTH_metalloreg"/>
    <property type="match status" value="1"/>
</dbReference>
<dbReference type="PROSITE" id="PS50987">
    <property type="entry name" value="HTH_ARSR_2"/>
    <property type="match status" value="1"/>
</dbReference>
<dbReference type="Proteomes" id="UP000295724">
    <property type="component" value="Unassembled WGS sequence"/>
</dbReference>
<dbReference type="GO" id="GO:0003700">
    <property type="term" value="F:DNA-binding transcription factor activity"/>
    <property type="evidence" value="ECO:0007669"/>
    <property type="project" value="InterPro"/>
</dbReference>
<dbReference type="EMBL" id="SNZB01000006">
    <property type="protein sequence ID" value="TDR17509.1"/>
    <property type="molecule type" value="Genomic_DNA"/>
</dbReference>
<gene>
    <name evidence="5" type="ORF">C8D91_2568</name>
</gene>
<dbReference type="PRINTS" id="PR00778">
    <property type="entry name" value="HTHARSR"/>
</dbReference>
<dbReference type="OrthoDB" id="46768at2"/>
<protein>
    <submittedName>
        <fullName evidence="5">ArsR family transcriptional regulator</fullName>
    </submittedName>
</protein>
<dbReference type="PANTHER" id="PTHR33154">
    <property type="entry name" value="TRANSCRIPTIONAL REGULATOR, ARSR FAMILY"/>
    <property type="match status" value="1"/>
</dbReference>
<keyword evidence="2" id="KW-0238">DNA-binding</keyword>
<dbReference type="SMART" id="SM00418">
    <property type="entry name" value="HTH_ARSR"/>
    <property type="match status" value="1"/>
</dbReference>
<evidence type="ECO:0000313" key="5">
    <source>
        <dbReference type="EMBL" id="TDR17509.1"/>
    </source>
</evidence>
<organism evidence="5 6">
    <name type="scientific">Marinicella litoralis</name>
    <dbReference type="NCBI Taxonomy" id="644220"/>
    <lineage>
        <taxon>Bacteria</taxon>
        <taxon>Pseudomonadati</taxon>
        <taxon>Pseudomonadota</taxon>
        <taxon>Gammaproteobacteria</taxon>
        <taxon>Lysobacterales</taxon>
        <taxon>Marinicellaceae</taxon>
        <taxon>Marinicella</taxon>
    </lineage>
</organism>
<accession>A0A4R6XGU8</accession>
<comment type="caution">
    <text evidence="5">The sequence shown here is derived from an EMBL/GenBank/DDBJ whole genome shotgun (WGS) entry which is preliminary data.</text>
</comment>
<keyword evidence="3" id="KW-0804">Transcription</keyword>
<evidence type="ECO:0000256" key="3">
    <source>
        <dbReference type="ARBA" id="ARBA00023163"/>
    </source>
</evidence>
<sequence>MHETIKHESMFTAIADIQRRKILNILKRSEMSVAEIKSHFEFSGATLSHHLNILKNAELVRVRRQGQQRIYTLNLSVVEELLLIFNQIFVSKEDEK</sequence>
<dbReference type="RefSeq" id="WP_099018874.1">
    <property type="nucleotide sequence ID" value="NZ_NIHB01000002.1"/>
</dbReference>
<evidence type="ECO:0000256" key="2">
    <source>
        <dbReference type="ARBA" id="ARBA00023125"/>
    </source>
</evidence>
<dbReference type="InterPro" id="IPR036390">
    <property type="entry name" value="WH_DNA-bd_sf"/>
</dbReference>